<feature type="domain" description="Fimbrial-type adhesion" evidence="6">
    <location>
        <begin position="37"/>
        <end position="186"/>
    </location>
</feature>
<keyword evidence="4" id="KW-0281">Fimbrium</keyword>
<dbReference type="GO" id="GO:0043709">
    <property type="term" value="P:cell adhesion involved in single-species biofilm formation"/>
    <property type="evidence" value="ECO:0007669"/>
    <property type="project" value="TreeGrafter"/>
</dbReference>
<dbReference type="InterPro" id="IPR036937">
    <property type="entry name" value="Adhesion_dom_fimbrial_sf"/>
</dbReference>
<dbReference type="NCBIfam" id="NF011741">
    <property type="entry name" value="PRK15194.1"/>
    <property type="match status" value="1"/>
</dbReference>
<dbReference type="AlphaFoldDB" id="A0A4R1XNY5"/>
<evidence type="ECO:0000256" key="5">
    <source>
        <dbReference type="SAM" id="SignalP"/>
    </source>
</evidence>
<evidence type="ECO:0000256" key="2">
    <source>
        <dbReference type="ARBA" id="ARBA00006671"/>
    </source>
</evidence>
<accession>A0A4R1XNY5</accession>
<evidence type="ECO:0000256" key="3">
    <source>
        <dbReference type="ARBA" id="ARBA00022729"/>
    </source>
</evidence>
<proteinExistence type="inferred from homology"/>
<dbReference type="PANTHER" id="PTHR33420:SF12">
    <property type="entry name" value="FIMBRIN-LIKE PROTEIN FIMI-RELATED"/>
    <property type="match status" value="1"/>
</dbReference>
<dbReference type="OrthoDB" id="8586454at2"/>
<feature type="signal peptide" evidence="5">
    <location>
        <begin position="1"/>
        <end position="22"/>
    </location>
</feature>
<comment type="caution">
    <text evidence="7">The sequence shown here is derived from an EMBL/GenBank/DDBJ whole genome shotgun (WGS) entry which is preliminary data.</text>
</comment>
<dbReference type="InterPro" id="IPR008966">
    <property type="entry name" value="Adhesion_dom_sf"/>
</dbReference>
<keyword evidence="8" id="KW-1185">Reference proteome</keyword>
<evidence type="ECO:0000259" key="6">
    <source>
        <dbReference type="Pfam" id="PF00419"/>
    </source>
</evidence>
<dbReference type="SUPFAM" id="SSF49401">
    <property type="entry name" value="Bacterial adhesins"/>
    <property type="match status" value="1"/>
</dbReference>
<organism evidence="7 8">
    <name type="scientific">Acinetobacter calcoaceticus</name>
    <dbReference type="NCBI Taxonomy" id="471"/>
    <lineage>
        <taxon>Bacteria</taxon>
        <taxon>Pseudomonadati</taxon>
        <taxon>Pseudomonadota</taxon>
        <taxon>Gammaproteobacteria</taxon>
        <taxon>Moraxellales</taxon>
        <taxon>Moraxellaceae</taxon>
        <taxon>Acinetobacter</taxon>
        <taxon>Acinetobacter calcoaceticus/baumannii complex</taxon>
    </lineage>
</organism>
<protein>
    <submittedName>
        <fullName evidence="7">Major type 1 subunit fimbrin (Pilin)</fullName>
    </submittedName>
</protein>
<evidence type="ECO:0000256" key="1">
    <source>
        <dbReference type="ARBA" id="ARBA00004561"/>
    </source>
</evidence>
<dbReference type="Gene3D" id="2.60.40.1090">
    <property type="entry name" value="Fimbrial-type adhesion domain"/>
    <property type="match status" value="1"/>
</dbReference>
<keyword evidence="3 5" id="KW-0732">Signal</keyword>
<comment type="subcellular location">
    <subcellularLocation>
        <location evidence="1">Fimbrium</location>
    </subcellularLocation>
</comment>
<dbReference type="PANTHER" id="PTHR33420">
    <property type="entry name" value="FIMBRIAL SUBUNIT ELFA-RELATED"/>
    <property type="match status" value="1"/>
</dbReference>
<dbReference type="Proteomes" id="UP000294963">
    <property type="component" value="Unassembled WGS sequence"/>
</dbReference>
<sequence>MNIKLLTASLITAATFSTVAFAADTPKDPVTVNGGTIKFTGEIVNAACAVNTQSANQTVDLGQHRTAALAIKGDKTPVVPFKIALEDCDPTVSATASVAFYGKATADGALLEVSSAGSNSPAAENVGIQITDFSNKVLGFTGTDFSTAKTLNAGKNELGFTAQYVATGTATPGRADAEATFVVKYQ</sequence>
<name>A0A4R1XNY5_ACICA</name>
<comment type="similarity">
    <text evidence="2">Belongs to the fimbrial protein family.</text>
</comment>
<evidence type="ECO:0000313" key="8">
    <source>
        <dbReference type="Proteomes" id="UP000294963"/>
    </source>
</evidence>
<dbReference type="GO" id="GO:0009289">
    <property type="term" value="C:pilus"/>
    <property type="evidence" value="ECO:0007669"/>
    <property type="project" value="UniProtKB-SubCell"/>
</dbReference>
<dbReference type="EMBL" id="SLVJ01000015">
    <property type="protein sequence ID" value="TCM65169.1"/>
    <property type="molecule type" value="Genomic_DNA"/>
</dbReference>
<evidence type="ECO:0000256" key="4">
    <source>
        <dbReference type="ARBA" id="ARBA00023263"/>
    </source>
</evidence>
<reference evidence="7 8" key="1">
    <citation type="submission" date="2019-03" db="EMBL/GenBank/DDBJ databases">
        <title>Genomic analyses of the natural microbiome of Caenorhabditis elegans.</title>
        <authorList>
            <person name="Samuel B."/>
        </authorList>
    </citation>
    <scope>NUCLEOTIDE SEQUENCE [LARGE SCALE GENOMIC DNA]</scope>
    <source>
        <strain evidence="7 8">JUb89</strain>
    </source>
</reference>
<gene>
    <name evidence="7" type="ORF">EC844_1156</name>
</gene>
<dbReference type="Pfam" id="PF00419">
    <property type="entry name" value="Fimbrial"/>
    <property type="match status" value="1"/>
</dbReference>
<dbReference type="InterPro" id="IPR050263">
    <property type="entry name" value="Bact_Fimbrial_Adh_Pro"/>
</dbReference>
<evidence type="ECO:0000313" key="7">
    <source>
        <dbReference type="EMBL" id="TCM65169.1"/>
    </source>
</evidence>
<feature type="chain" id="PRO_5020758635" evidence="5">
    <location>
        <begin position="23"/>
        <end position="186"/>
    </location>
</feature>
<dbReference type="InterPro" id="IPR000259">
    <property type="entry name" value="Adhesion_dom_fimbrial"/>
</dbReference>